<evidence type="ECO:0000313" key="2">
    <source>
        <dbReference type="EMBL" id="TGE06060.1"/>
    </source>
</evidence>
<proteinExistence type="predicted"/>
<comment type="caution">
    <text evidence="2">The sequence shown here is derived from an EMBL/GenBank/DDBJ whole genome shotgun (WGS) entry which is preliminary data.</text>
</comment>
<dbReference type="PANTHER" id="PTHR30336">
    <property type="entry name" value="INNER MEMBRANE PROTEIN, PROBABLE PERMEASE"/>
    <property type="match status" value="1"/>
</dbReference>
<dbReference type="AlphaFoldDB" id="A0A4Z0P3T3"/>
<name>A0A4Z0P3T3_9BACT</name>
<dbReference type="InterPro" id="IPR014729">
    <property type="entry name" value="Rossmann-like_a/b/a_fold"/>
</dbReference>
<dbReference type="InterPro" id="IPR051599">
    <property type="entry name" value="Cell_Envelope_Assoc"/>
</dbReference>
<dbReference type="EMBL" id="SRLA01000003">
    <property type="protein sequence ID" value="TGE06060.1"/>
    <property type="molecule type" value="Genomic_DNA"/>
</dbReference>
<dbReference type="Proteomes" id="UP000298337">
    <property type="component" value="Unassembled WGS sequence"/>
</dbReference>
<dbReference type="Pfam" id="PF02698">
    <property type="entry name" value="DUF218"/>
    <property type="match status" value="1"/>
</dbReference>
<keyword evidence="3" id="KW-1185">Reference proteome</keyword>
<dbReference type="OrthoDB" id="9782395at2"/>
<dbReference type="GO" id="GO:0005886">
    <property type="term" value="C:plasma membrane"/>
    <property type="evidence" value="ECO:0007669"/>
    <property type="project" value="TreeGrafter"/>
</dbReference>
<sequence>MLRTLKRALLFGCILIGSWFLLHCTWVAADGLTDDTQAADCLVVLGNTVNPDGTLSARLQARLDKALQLYQTGRSPWVFVSGGLGHQGYYEGTVMQQYLVAHGVPAAAILVDNTGNNTLATARNFG</sequence>
<dbReference type="CDD" id="cd06259">
    <property type="entry name" value="YdcF-like"/>
    <property type="match status" value="1"/>
</dbReference>
<reference evidence="2 3" key="1">
    <citation type="submission" date="2019-04" db="EMBL/GenBank/DDBJ databases">
        <authorList>
            <person name="Feng G."/>
            <person name="Zhang J."/>
            <person name="Zhu H."/>
        </authorList>
    </citation>
    <scope>NUCLEOTIDE SEQUENCE [LARGE SCALE GENOMIC DNA]</scope>
    <source>
        <strain evidence="2 3">92R-1</strain>
    </source>
</reference>
<feature type="domain" description="DUF218" evidence="1">
    <location>
        <begin position="40"/>
        <end position="124"/>
    </location>
</feature>
<accession>A0A4Z0P3T3</accession>
<evidence type="ECO:0000259" key="1">
    <source>
        <dbReference type="Pfam" id="PF02698"/>
    </source>
</evidence>
<gene>
    <name evidence="2" type="ORF">EU556_14420</name>
</gene>
<dbReference type="InterPro" id="IPR003848">
    <property type="entry name" value="DUF218"/>
</dbReference>
<dbReference type="RefSeq" id="WP_135434854.1">
    <property type="nucleotide sequence ID" value="NZ_SRLA01000003.1"/>
</dbReference>
<protein>
    <submittedName>
        <fullName evidence="2">YdcF family protein</fullName>
    </submittedName>
</protein>
<evidence type="ECO:0000313" key="3">
    <source>
        <dbReference type="Proteomes" id="UP000298337"/>
    </source>
</evidence>
<dbReference type="PANTHER" id="PTHR30336:SF20">
    <property type="entry name" value="DUF218 DOMAIN-CONTAINING PROTEIN"/>
    <property type="match status" value="1"/>
</dbReference>
<organism evidence="2 3">
    <name type="scientific">Hymenobacter fodinae</name>
    <dbReference type="NCBI Taxonomy" id="2510796"/>
    <lineage>
        <taxon>Bacteria</taxon>
        <taxon>Pseudomonadati</taxon>
        <taxon>Bacteroidota</taxon>
        <taxon>Cytophagia</taxon>
        <taxon>Cytophagales</taxon>
        <taxon>Hymenobacteraceae</taxon>
        <taxon>Hymenobacter</taxon>
    </lineage>
</organism>
<dbReference type="Gene3D" id="3.40.50.620">
    <property type="entry name" value="HUPs"/>
    <property type="match status" value="1"/>
</dbReference>